<sequence length="83" mass="9861">MKILKFYADYCEPCKEFDKIIENITCKVPIVPYNYDVRTAAVLEYGVRCVPTLIMLDDYDIEMRRLIAPTTEEQFKTFIEERP</sequence>
<reference evidence="2" key="1">
    <citation type="submission" date="2020-04" db="EMBL/GenBank/DDBJ databases">
        <authorList>
            <person name="Chiriac C."/>
            <person name="Salcher M."/>
            <person name="Ghai R."/>
            <person name="Kavagutti S V."/>
        </authorList>
    </citation>
    <scope>NUCLEOTIDE SEQUENCE</scope>
</reference>
<evidence type="ECO:0000313" key="2">
    <source>
        <dbReference type="EMBL" id="CAB4125193.1"/>
    </source>
</evidence>
<dbReference type="InterPro" id="IPR017937">
    <property type="entry name" value="Thioredoxin_CS"/>
</dbReference>
<protein>
    <submittedName>
        <fullName evidence="2">Thioredoxin, thioredoxin</fullName>
    </submittedName>
</protein>
<gene>
    <name evidence="2" type="ORF">UFOVP58_79</name>
</gene>
<dbReference type="InterPro" id="IPR036249">
    <property type="entry name" value="Thioredoxin-like_sf"/>
</dbReference>
<evidence type="ECO:0000259" key="1">
    <source>
        <dbReference type="Pfam" id="PF00085"/>
    </source>
</evidence>
<dbReference type="Gene3D" id="3.40.30.10">
    <property type="entry name" value="Glutaredoxin"/>
    <property type="match status" value="1"/>
</dbReference>
<dbReference type="PROSITE" id="PS00194">
    <property type="entry name" value="THIOREDOXIN_1"/>
    <property type="match status" value="1"/>
</dbReference>
<dbReference type="EMBL" id="LR796186">
    <property type="protein sequence ID" value="CAB4125193.1"/>
    <property type="molecule type" value="Genomic_DNA"/>
</dbReference>
<feature type="domain" description="Thioredoxin" evidence="1">
    <location>
        <begin position="3"/>
        <end position="80"/>
    </location>
</feature>
<name>A0A6J5KWC9_9CAUD</name>
<accession>A0A6J5KWC9</accession>
<dbReference type="InterPro" id="IPR013766">
    <property type="entry name" value="Thioredoxin_domain"/>
</dbReference>
<dbReference type="CDD" id="cd02947">
    <property type="entry name" value="TRX_family"/>
    <property type="match status" value="1"/>
</dbReference>
<dbReference type="Pfam" id="PF00085">
    <property type="entry name" value="Thioredoxin"/>
    <property type="match status" value="1"/>
</dbReference>
<dbReference type="SUPFAM" id="SSF52833">
    <property type="entry name" value="Thioredoxin-like"/>
    <property type="match status" value="1"/>
</dbReference>
<organism evidence="2">
    <name type="scientific">uncultured Caudovirales phage</name>
    <dbReference type="NCBI Taxonomy" id="2100421"/>
    <lineage>
        <taxon>Viruses</taxon>
        <taxon>Duplodnaviria</taxon>
        <taxon>Heunggongvirae</taxon>
        <taxon>Uroviricota</taxon>
        <taxon>Caudoviricetes</taxon>
        <taxon>Peduoviridae</taxon>
        <taxon>Maltschvirus</taxon>
        <taxon>Maltschvirus maltsch</taxon>
    </lineage>
</organism>
<proteinExistence type="predicted"/>